<accession>A0ABV0ZG99</accession>
<protein>
    <submittedName>
        <fullName evidence="1">Uncharacterized protein</fullName>
    </submittedName>
</protein>
<organism evidence="1 2">
    <name type="scientific">Ameca splendens</name>
    <dbReference type="NCBI Taxonomy" id="208324"/>
    <lineage>
        <taxon>Eukaryota</taxon>
        <taxon>Metazoa</taxon>
        <taxon>Chordata</taxon>
        <taxon>Craniata</taxon>
        <taxon>Vertebrata</taxon>
        <taxon>Euteleostomi</taxon>
        <taxon>Actinopterygii</taxon>
        <taxon>Neopterygii</taxon>
        <taxon>Teleostei</taxon>
        <taxon>Neoteleostei</taxon>
        <taxon>Acanthomorphata</taxon>
        <taxon>Ovalentaria</taxon>
        <taxon>Atherinomorphae</taxon>
        <taxon>Cyprinodontiformes</taxon>
        <taxon>Goodeidae</taxon>
        <taxon>Ameca</taxon>
    </lineage>
</organism>
<sequence length="179" mass="20700">MFPKTNQAASCFPQSSEPRHNRTLFTLQRKYLNIELTPDLNKAHSTAQEKPSGLFRFVNQDPESLYPWRPDCTYLVSCFPVYYSYFSLISQHNSSWFHHFSSPSFHTVADSPIHVPVSLVNKTPFTDSVLLQSVLQYVGQINYKNNDTLLQNFNPFTFKIFYTCLYAPLCNSLSFCKDS</sequence>
<comment type="caution">
    <text evidence="1">The sequence shown here is derived from an EMBL/GenBank/DDBJ whole genome shotgun (WGS) entry which is preliminary data.</text>
</comment>
<dbReference type="EMBL" id="JAHRIP010061966">
    <property type="protein sequence ID" value="MEQ2305259.1"/>
    <property type="molecule type" value="Genomic_DNA"/>
</dbReference>
<evidence type="ECO:0000313" key="2">
    <source>
        <dbReference type="Proteomes" id="UP001469553"/>
    </source>
</evidence>
<evidence type="ECO:0000313" key="1">
    <source>
        <dbReference type="EMBL" id="MEQ2305259.1"/>
    </source>
</evidence>
<dbReference type="Proteomes" id="UP001469553">
    <property type="component" value="Unassembled WGS sequence"/>
</dbReference>
<name>A0ABV0ZG99_9TELE</name>
<reference evidence="1 2" key="1">
    <citation type="submission" date="2021-06" db="EMBL/GenBank/DDBJ databases">
        <authorList>
            <person name="Palmer J.M."/>
        </authorList>
    </citation>
    <scope>NUCLEOTIDE SEQUENCE [LARGE SCALE GENOMIC DNA]</scope>
    <source>
        <strain evidence="1 2">AS_MEX2019</strain>
        <tissue evidence="1">Muscle</tissue>
    </source>
</reference>
<gene>
    <name evidence="1" type="ORF">AMECASPLE_035992</name>
</gene>
<keyword evidence="2" id="KW-1185">Reference proteome</keyword>
<proteinExistence type="predicted"/>